<keyword evidence="4" id="KW-1185">Reference proteome</keyword>
<evidence type="ECO:0000256" key="1">
    <source>
        <dbReference type="SAM" id="MobiDB-lite"/>
    </source>
</evidence>
<name>A0A2T0RE96_9ACTN</name>
<proteinExistence type="predicted"/>
<feature type="compositionally biased region" description="Low complexity" evidence="1">
    <location>
        <begin position="55"/>
        <end position="71"/>
    </location>
</feature>
<dbReference type="OrthoDB" id="3294943at2"/>
<dbReference type="Proteomes" id="UP000239209">
    <property type="component" value="Unassembled WGS sequence"/>
</dbReference>
<gene>
    <name evidence="3" type="ORF">CLV70_1326</name>
</gene>
<feature type="transmembrane region" description="Helical" evidence="2">
    <location>
        <begin position="238"/>
        <end position="261"/>
    </location>
</feature>
<protein>
    <submittedName>
        <fullName evidence="3">Uncharacterized protein</fullName>
    </submittedName>
</protein>
<feature type="region of interest" description="Disordered" evidence="1">
    <location>
        <begin position="40"/>
        <end position="71"/>
    </location>
</feature>
<evidence type="ECO:0000313" key="4">
    <source>
        <dbReference type="Proteomes" id="UP000239209"/>
    </source>
</evidence>
<keyword evidence="2" id="KW-0472">Membrane</keyword>
<keyword evidence="2" id="KW-1133">Transmembrane helix</keyword>
<keyword evidence="2" id="KW-0812">Transmembrane</keyword>
<feature type="transmembrane region" description="Helical" evidence="2">
    <location>
        <begin position="273"/>
        <end position="301"/>
    </location>
</feature>
<feature type="compositionally biased region" description="Low complexity" evidence="1">
    <location>
        <begin position="127"/>
        <end position="147"/>
    </location>
</feature>
<dbReference type="AlphaFoldDB" id="A0A2T0RE96"/>
<organism evidence="3 4">
    <name type="scientific">Pseudosporangium ferrugineum</name>
    <dbReference type="NCBI Taxonomy" id="439699"/>
    <lineage>
        <taxon>Bacteria</taxon>
        <taxon>Bacillati</taxon>
        <taxon>Actinomycetota</taxon>
        <taxon>Actinomycetes</taxon>
        <taxon>Micromonosporales</taxon>
        <taxon>Micromonosporaceae</taxon>
        <taxon>Pseudosporangium</taxon>
    </lineage>
</organism>
<dbReference type="EMBL" id="PVZG01000032">
    <property type="protein sequence ID" value="PRY19477.1"/>
    <property type="molecule type" value="Genomic_DNA"/>
</dbReference>
<accession>A0A2T0RE96</accession>
<comment type="caution">
    <text evidence="3">The sequence shown here is derived from an EMBL/GenBank/DDBJ whole genome shotgun (WGS) entry which is preliminary data.</text>
</comment>
<feature type="region of interest" description="Disordered" evidence="1">
    <location>
        <begin position="127"/>
        <end position="207"/>
    </location>
</feature>
<evidence type="ECO:0000313" key="3">
    <source>
        <dbReference type="EMBL" id="PRY19477.1"/>
    </source>
</evidence>
<sequence length="377" mass="38852">MTTQIPYGPASADYPQFAAGHAQYPPAGYQVPVQPGVPAQAGAEHHVPGHGQQDQQVYGQHHGAGHQAAAGYGHQAPAAYDHQAGYQAGPAAGYQAGPAAGYQAGPAAGYQAEAGYHTSAQAGQQAGYQAGQQAGHQAGQQAPDGYGQYPGGGGGYGDHEVVGYPGHDASGQVAVSPPSAYPTAPPWVTQSPAPDPPPADEGPAAAVAPYGSVPQVGGLLVPYPEEMRNAARAQAPKVWPVAVFTLFFNVLGVFSAVRRAGQARRGRNSTAPYWLTFVVSALVSSFLMMTAVVSVGIPVYVQLREGATVKALEDNVLHDGQLAKANISPTKAECRAAGEWAGEKRDYLCELTLSGGRTGRVLVSSDAQGNWKPLGSR</sequence>
<dbReference type="RefSeq" id="WP_106131040.1">
    <property type="nucleotide sequence ID" value="NZ_PVZG01000032.1"/>
</dbReference>
<evidence type="ECO:0000256" key="2">
    <source>
        <dbReference type="SAM" id="Phobius"/>
    </source>
</evidence>
<reference evidence="3 4" key="1">
    <citation type="submission" date="2018-03" db="EMBL/GenBank/DDBJ databases">
        <title>Genomic Encyclopedia of Archaeal and Bacterial Type Strains, Phase II (KMG-II): from individual species to whole genera.</title>
        <authorList>
            <person name="Goeker M."/>
        </authorList>
    </citation>
    <scope>NUCLEOTIDE SEQUENCE [LARGE SCALE GENOMIC DNA]</scope>
    <source>
        <strain evidence="3 4">DSM 45348</strain>
    </source>
</reference>